<reference evidence="5 6" key="1">
    <citation type="journal article" date="2017" name="PLoS Biol.">
        <title>The sea cucumber genome provides insights into morphological evolution and visceral regeneration.</title>
        <authorList>
            <person name="Zhang X."/>
            <person name="Sun L."/>
            <person name="Yuan J."/>
            <person name="Sun Y."/>
            <person name="Gao Y."/>
            <person name="Zhang L."/>
            <person name="Li S."/>
            <person name="Dai H."/>
            <person name="Hamel J.F."/>
            <person name="Liu C."/>
            <person name="Yu Y."/>
            <person name="Liu S."/>
            <person name="Lin W."/>
            <person name="Guo K."/>
            <person name="Jin S."/>
            <person name="Xu P."/>
            <person name="Storey K.B."/>
            <person name="Huan P."/>
            <person name="Zhang T."/>
            <person name="Zhou Y."/>
            <person name="Zhang J."/>
            <person name="Lin C."/>
            <person name="Li X."/>
            <person name="Xing L."/>
            <person name="Huo D."/>
            <person name="Sun M."/>
            <person name="Wang L."/>
            <person name="Mercier A."/>
            <person name="Li F."/>
            <person name="Yang H."/>
            <person name="Xiang J."/>
        </authorList>
    </citation>
    <scope>NUCLEOTIDE SEQUENCE [LARGE SCALE GENOMIC DNA]</scope>
    <source>
        <strain evidence="5">Shaxun</strain>
        <tissue evidence="5">Muscle</tissue>
    </source>
</reference>
<dbReference type="GO" id="GO:0007015">
    <property type="term" value="P:actin filament organization"/>
    <property type="evidence" value="ECO:0007669"/>
    <property type="project" value="TreeGrafter"/>
</dbReference>
<dbReference type="GO" id="GO:0005523">
    <property type="term" value="F:tropomyosin binding"/>
    <property type="evidence" value="ECO:0007669"/>
    <property type="project" value="InterPro"/>
</dbReference>
<dbReference type="GO" id="GO:0005856">
    <property type="term" value="C:cytoskeleton"/>
    <property type="evidence" value="ECO:0007669"/>
    <property type="project" value="UniProtKB-SubCell"/>
</dbReference>
<name>A0A2G8KR52_STIJA</name>
<dbReference type="Pfam" id="PF03250">
    <property type="entry name" value="Tropomodulin"/>
    <property type="match status" value="1"/>
</dbReference>
<keyword evidence="2" id="KW-0963">Cytoplasm</keyword>
<feature type="compositionally biased region" description="Basic and acidic residues" evidence="4">
    <location>
        <begin position="50"/>
        <end position="60"/>
    </location>
</feature>
<dbReference type="Proteomes" id="UP000230750">
    <property type="component" value="Unassembled WGS sequence"/>
</dbReference>
<evidence type="ECO:0000256" key="1">
    <source>
        <dbReference type="ARBA" id="ARBA00004245"/>
    </source>
</evidence>
<organism evidence="5 6">
    <name type="scientific">Stichopus japonicus</name>
    <name type="common">Sea cucumber</name>
    <dbReference type="NCBI Taxonomy" id="307972"/>
    <lineage>
        <taxon>Eukaryota</taxon>
        <taxon>Metazoa</taxon>
        <taxon>Echinodermata</taxon>
        <taxon>Eleutherozoa</taxon>
        <taxon>Echinozoa</taxon>
        <taxon>Holothuroidea</taxon>
        <taxon>Aspidochirotacea</taxon>
        <taxon>Aspidochirotida</taxon>
        <taxon>Stichopodidae</taxon>
        <taxon>Apostichopus</taxon>
    </lineage>
</organism>
<dbReference type="InterPro" id="IPR032675">
    <property type="entry name" value="LRR_dom_sf"/>
</dbReference>
<accession>A0A2G8KR52</accession>
<feature type="region of interest" description="Disordered" evidence="4">
    <location>
        <begin position="38"/>
        <end position="66"/>
    </location>
</feature>
<dbReference type="InterPro" id="IPR001611">
    <property type="entry name" value="Leu-rich_rpt"/>
</dbReference>
<comment type="caution">
    <text evidence="5">The sequence shown here is derived from an EMBL/GenBank/DDBJ whole genome shotgun (WGS) entry which is preliminary data.</text>
</comment>
<evidence type="ECO:0000313" key="6">
    <source>
        <dbReference type="Proteomes" id="UP000230750"/>
    </source>
</evidence>
<keyword evidence="3" id="KW-0206">Cytoskeleton</keyword>
<dbReference type="STRING" id="307972.A0A2G8KR52"/>
<dbReference type="Pfam" id="PF13516">
    <property type="entry name" value="LRR_6"/>
    <property type="match status" value="1"/>
</dbReference>
<keyword evidence="6" id="KW-1185">Reference proteome</keyword>
<dbReference type="OrthoDB" id="2163268at2759"/>
<dbReference type="GO" id="GO:0030239">
    <property type="term" value="P:myofibril assembly"/>
    <property type="evidence" value="ECO:0007669"/>
    <property type="project" value="TreeGrafter"/>
</dbReference>
<protein>
    <submittedName>
        <fullName evidence="5">Putative tropomodulin-1-like</fullName>
    </submittedName>
</protein>
<evidence type="ECO:0000256" key="3">
    <source>
        <dbReference type="ARBA" id="ARBA00023212"/>
    </source>
</evidence>
<dbReference type="SUPFAM" id="SSF52047">
    <property type="entry name" value="RNI-like"/>
    <property type="match status" value="1"/>
</dbReference>
<dbReference type="EMBL" id="MRZV01000419">
    <property type="protein sequence ID" value="PIK50448.1"/>
    <property type="molecule type" value="Genomic_DNA"/>
</dbReference>
<dbReference type="PANTHER" id="PTHR10901:SF6">
    <property type="entry name" value="TROPOMODULIN, ISOFORM N"/>
    <property type="match status" value="1"/>
</dbReference>
<sequence>MPTVTMANTDLSDKYKDMEAEEILATLTEEELELIANEMDPDDSLLPPSERSRYKVKKDPTGPFNRDALMEFLEKKAREDPDWEEHVPYKQGEKRGKVFTPKKEEKKVEENGQKVDIGEEWETALEDATEEDLVQLAGILGIHSMLNQDQLNAAIAEETLDPDRMTFKGPAKFSALKIQPAEPPNDTDVDKSLEQLQKNDASLKELNLNNIKSVPIPTVKNILEALEKNTQLTSLSMASTRIGDETAPYLAQMLKENKNLKSLNVESNFLTGEGIKKIMMAMKENTTLLELRMANQRMMMGIQVETEVADILVNDNKTLVKFGLAFQHAGPRRKAHDAVLRNYEIIRKQRTKKE</sequence>
<dbReference type="GO" id="GO:0051694">
    <property type="term" value="P:pointed-end actin filament capping"/>
    <property type="evidence" value="ECO:0007669"/>
    <property type="project" value="InterPro"/>
</dbReference>
<dbReference type="InterPro" id="IPR004934">
    <property type="entry name" value="TMOD"/>
</dbReference>
<evidence type="ECO:0000313" key="5">
    <source>
        <dbReference type="EMBL" id="PIK50448.1"/>
    </source>
</evidence>
<dbReference type="SMART" id="SM00368">
    <property type="entry name" value="LRR_RI"/>
    <property type="match status" value="2"/>
</dbReference>
<dbReference type="AlphaFoldDB" id="A0A2G8KR52"/>
<comment type="subcellular location">
    <subcellularLocation>
        <location evidence="1">Cytoplasm</location>
        <location evidence="1">Cytoskeleton</location>
    </subcellularLocation>
</comment>
<gene>
    <name evidence="5" type="ORF">BSL78_12687</name>
</gene>
<dbReference type="Gene3D" id="3.80.10.10">
    <property type="entry name" value="Ribonuclease Inhibitor"/>
    <property type="match status" value="1"/>
</dbReference>
<dbReference type="PANTHER" id="PTHR10901">
    <property type="entry name" value="TROPOMODULIN"/>
    <property type="match status" value="1"/>
</dbReference>
<evidence type="ECO:0000256" key="2">
    <source>
        <dbReference type="ARBA" id="ARBA00022490"/>
    </source>
</evidence>
<proteinExistence type="predicted"/>
<evidence type="ECO:0000256" key="4">
    <source>
        <dbReference type="SAM" id="MobiDB-lite"/>
    </source>
</evidence>
<dbReference type="GO" id="GO:0030016">
    <property type="term" value="C:myofibril"/>
    <property type="evidence" value="ECO:0007669"/>
    <property type="project" value="TreeGrafter"/>
</dbReference>